<feature type="domain" description="Hydantoinase B/oxoprolinase" evidence="3">
    <location>
        <begin position="756"/>
        <end position="1263"/>
    </location>
</feature>
<dbReference type="PANTHER" id="PTHR11365:SF23">
    <property type="entry name" value="HYPOTHETICAL 5-OXOPROLINASE (EUROFUNG)-RELATED"/>
    <property type="match status" value="1"/>
</dbReference>
<evidence type="ECO:0000313" key="7">
    <source>
        <dbReference type="Proteomes" id="UP001207918"/>
    </source>
</evidence>
<name>A0ABT3PTC3_9BACT</name>
<dbReference type="InterPro" id="IPR049517">
    <property type="entry name" value="ACX-like_C"/>
</dbReference>
<dbReference type="Pfam" id="PF05378">
    <property type="entry name" value="Hydant_A_N"/>
    <property type="match status" value="1"/>
</dbReference>
<dbReference type="EMBL" id="JAGGJA010000022">
    <property type="protein sequence ID" value="MCW9709092.1"/>
    <property type="molecule type" value="Genomic_DNA"/>
</dbReference>
<gene>
    <name evidence="6" type="ORF">J6I44_19685</name>
</gene>
<organism evidence="6 7">
    <name type="scientific">Fodinibius salsisoli</name>
    <dbReference type="NCBI Taxonomy" id="2820877"/>
    <lineage>
        <taxon>Bacteria</taxon>
        <taxon>Pseudomonadati</taxon>
        <taxon>Balneolota</taxon>
        <taxon>Balneolia</taxon>
        <taxon>Balneolales</taxon>
        <taxon>Balneolaceae</taxon>
        <taxon>Fodinibius</taxon>
    </lineage>
</organism>
<sequence length="1265" mass="138498">MNNSEKPWSIYIDTGGTFTDCIAVTPDGNQKKVKVLSSSALRGKIVERRGTAKYKIKEDWEAPDGFIRGFHFSLLDNPEITRKVTAYHAEEAIIELDEPFEETGSIAAVSFEVKTEEEAPILATRLITETPVGRPLPPMDLRLATTKGTNALLEEKGGSTILLVTEGYRDLLTIGNQQRPNLFALRVEKTPPIYDEVIEVPERLSAEGEVLKRIDLTALEAKIDRLSQQDIQSVAVALLHSHKNDIHEQELKKWLMDKGFSNVSVSSELSPFIGIIPRAETTLVNAYLEPIIQSYLDNVATHMQEGSLMVMTSAGGLTTSQEFDPKDSLLSGPAGGVVGAASEGEKTGFDKIISFDMGGTSTDVARYNGEYEYVFEHQVGSAHLVAPSLYVETVAAGGGSICGYDGHKLYVGPESAGAYPGPACYGAGGPFTITDVNLLLGRLDPQNFHIPLIAEAADKKFRQILKKLRKASEVTIHREEVLQSFLDIANERMADAIQKISLRKGYDAHEYALASFGGAGGQHACAIARHLGMKNIVIPVEAGLLSAEGLQHARIEEFAERQVLKPLSEVYESVEGMIEELATRATEKLYATVGRDQKIGVRRKICSLRFQGQESSLDVEFSAGDDLAHRFRTCYIKQYGHWVSGRTVELESVRVVASTTQDRQETIPLAGEQNWPVPAFTKPIWFNGNKRTAPVFIRDHLSVGDCIQGPALILDPHSTIVIEPGWKGAVDARDTLILNFDATDNTTGFEQRPEAARLELFTNRFSTIATEMGEMLRRTAVSVNVKDRLDFSCALLNPEGELVVNAPHIPVHLGALGLCVRRLMETIAMEPGDVVVTNHPGYGGSHLPDVTVVTPVFTKNKQCIGYAASRAHHAEIGGLDPGSMPPMATNLAEEGVVIPPMYLIRGGEEKWQDIEQHLKEATYPSRNVEENMADLQAAVAANHRGAEGLRALAKKYGLDEVHHYMKALKQHAHSKMEDTLINIPDGEYVSEELLDDGNQLKARFQVKKNRMQIDFTGTSAVHPHNLNATPAIVNSVVMYVLRLLINEPLPLNEGILAPIDIVLPHCLLNPEFDQDPAQCPAVVGGNTEVSQRLVDTLLKPFEVVACSQGTMNNVLFGNDYFGYYETVGGGTGAGPGFHGADAVHHHMTNTKGTDPEILEYRYPVRLRRYSIRDESGGEGEYGGGNGIIREIEFLESVRLTVLTQHRLEVPYGLKGAEAGAAGEQWVHYADGSKEKLAPIDGRDLQKGDRFILKTPGGGGFGHPDK</sequence>
<reference evidence="6 7" key="1">
    <citation type="submission" date="2021-03" db="EMBL/GenBank/DDBJ databases">
        <title>Aliifodinibius sp. nov., a new bacterium isolated from saline soil.</title>
        <authorList>
            <person name="Galisteo C."/>
            <person name="De La Haba R."/>
            <person name="Sanchez-Porro C."/>
            <person name="Ventosa A."/>
        </authorList>
    </citation>
    <scope>NUCLEOTIDE SEQUENCE [LARGE SCALE GENOMIC DNA]</scope>
    <source>
        <strain evidence="6 7">1BSP15-2V2</strain>
    </source>
</reference>
<dbReference type="InterPro" id="IPR045079">
    <property type="entry name" value="Oxoprolinase-like"/>
</dbReference>
<evidence type="ECO:0000259" key="3">
    <source>
        <dbReference type="Pfam" id="PF02538"/>
    </source>
</evidence>
<evidence type="ECO:0000259" key="2">
    <source>
        <dbReference type="Pfam" id="PF01968"/>
    </source>
</evidence>
<proteinExistence type="inferred from homology"/>
<dbReference type="InterPro" id="IPR008040">
    <property type="entry name" value="Hydant_A_N"/>
</dbReference>
<accession>A0ABT3PTC3</accession>
<dbReference type="Pfam" id="PF02538">
    <property type="entry name" value="Hydantoinase_B"/>
    <property type="match status" value="1"/>
</dbReference>
<feature type="domain" description="Acetophenone carboxylase-like C-terminal" evidence="5">
    <location>
        <begin position="571"/>
        <end position="733"/>
    </location>
</feature>
<keyword evidence="7" id="KW-1185">Reference proteome</keyword>
<dbReference type="PANTHER" id="PTHR11365">
    <property type="entry name" value="5-OXOPROLINASE RELATED"/>
    <property type="match status" value="1"/>
</dbReference>
<evidence type="ECO:0000259" key="4">
    <source>
        <dbReference type="Pfam" id="PF05378"/>
    </source>
</evidence>
<evidence type="ECO:0000256" key="1">
    <source>
        <dbReference type="ARBA" id="ARBA00010403"/>
    </source>
</evidence>
<comment type="caution">
    <text evidence="6">The sequence shown here is derived from an EMBL/GenBank/DDBJ whole genome shotgun (WGS) entry which is preliminary data.</text>
</comment>
<dbReference type="InterPro" id="IPR003692">
    <property type="entry name" value="Hydantoinase_B"/>
</dbReference>
<feature type="domain" description="Hydantoinase A/oxoprolinase" evidence="2">
    <location>
        <begin position="278"/>
        <end position="556"/>
    </location>
</feature>
<comment type="similarity">
    <text evidence="1">Belongs to the oxoprolinase family.</text>
</comment>
<dbReference type="InterPro" id="IPR002821">
    <property type="entry name" value="Hydantoinase_A"/>
</dbReference>
<feature type="domain" description="Hydantoinase/oxoprolinase N-terminal" evidence="4">
    <location>
        <begin position="138"/>
        <end position="255"/>
    </location>
</feature>
<dbReference type="Pfam" id="PF01968">
    <property type="entry name" value="Hydantoinase_A"/>
    <property type="match status" value="1"/>
</dbReference>
<protein>
    <submittedName>
        <fullName evidence="6">Hydantoinase B/oxoprolinase family protein</fullName>
    </submittedName>
</protein>
<evidence type="ECO:0000259" key="5">
    <source>
        <dbReference type="Pfam" id="PF19278"/>
    </source>
</evidence>
<evidence type="ECO:0000313" key="6">
    <source>
        <dbReference type="EMBL" id="MCW9709092.1"/>
    </source>
</evidence>
<dbReference type="RefSeq" id="WP_265767960.1">
    <property type="nucleotide sequence ID" value="NZ_JAGGJA010000022.1"/>
</dbReference>
<dbReference type="Proteomes" id="UP001207918">
    <property type="component" value="Unassembled WGS sequence"/>
</dbReference>
<dbReference type="Pfam" id="PF19278">
    <property type="entry name" value="Hydant_A_C"/>
    <property type="match status" value="1"/>
</dbReference>